<protein>
    <submittedName>
        <fullName evidence="1">Uncharacterized protein</fullName>
    </submittedName>
</protein>
<dbReference type="Proteomes" id="UP000799536">
    <property type="component" value="Unassembled WGS sequence"/>
</dbReference>
<organism evidence="1 2">
    <name type="scientific">Delitschia confertaspora ATCC 74209</name>
    <dbReference type="NCBI Taxonomy" id="1513339"/>
    <lineage>
        <taxon>Eukaryota</taxon>
        <taxon>Fungi</taxon>
        <taxon>Dikarya</taxon>
        <taxon>Ascomycota</taxon>
        <taxon>Pezizomycotina</taxon>
        <taxon>Dothideomycetes</taxon>
        <taxon>Pleosporomycetidae</taxon>
        <taxon>Pleosporales</taxon>
        <taxon>Delitschiaceae</taxon>
        <taxon>Delitschia</taxon>
    </lineage>
</organism>
<reference evidence="1" key="1">
    <citation type="journal article" date="2020" name="Stud. Mycol.">
        <title>101 Dothideomycetes genomes: a test case for predicting lifestyles and emergence of pathogens.</title>
        <authorList>
            <person name="Haridas S."/>
            <person name="Albert R."/>
            <person name="Binder M."/>
            <person name="Bloem J."/>
            <person name="Labutti K."/>
            <person name="Salamov A."/>
            <person name="Andreopoulos B."/>
            <person name="Baker S."/>
            <person name="Barry K."/>
            <person name="Bills G."/>
            <person name="Bluhm B."/>
            <person name="Cannon C."/>
            <person name="Castanera R."/>
            <person name="Culley D."/>
            <person name="Daum C."/>
            <person name="Ezra D."/>
            <person name="Gonzalez J."/>
            <person name="Henrissat B."/>
            <person name="Kuo A."/>
            <person name="Liang C."/>
            <person name="Lipzen A."/>
            <person name="Lutzoni F."/>
            <person name="Magnuson J."/>
            <person name="Mondo S."/>
            <person name="Nolan M."/>
            <person name="Ohm R."/>
            <person name="Pangilinan J."/>
            <person name="Park H.-J."/>
            <person name="Ramirez L."/>
            <person name="Alfaro M."/>
            <person name="Sun H."/>
            <person name="Tritt A."/>
            <person name="Yoshinaga Y."/>
            <person name="Zwiers L.-H."/>
            <person name="Turgeon B."/>
            <person name="Goodwin S."/>
            <person name="Spatafora J."/>
            <person name="Crous P."/>
            <person name="Grigoriev I."/>
        </authorList>
    </citation>
    <scope>NUCLEOTIDE SEQUENCE</scope>
    <source>
        <strain evidence="1">ATCC 74209</strain>
    </source>
</reference>
<accession>A0A9P4MLV4</accession>
<comment type="caution">
    <text evidence="1">The sequence shown here is derived from an EMBL/GenBank/DDBJ whole genome shotgun (WGS) entry which is preliminary data.</text>
</comment>
<evidence type="ECO:0000313" key="2">
    <source>
        <dbReference type="Proteomes" id="UP000799536"/>
    </source>
</evidence>
<dbReference type="AlphaFoldDB" id="A0A9P4MLV4"/>
<sequence>MTPGITTQTKYPGRTFQLANLYFLFSLRNVLPLLQDTVHRNPIEAPLLALKPPYVASRDSTRETRTELW</sequence>
<name>A0A9P4MLV4_9PLEO</name>
<proteinExistence type="predicted"/>
<keyword evidence="2" id="KW-1185">Reference proteome</keyword>
<dbReference type="EMBL" id="ML994222">
    <property type="protein sequence ID" value="KAF2197559.1"/>
    <property type="molecule type" value="Genomic_DNA"/>
</dbReference>
<evidence type="ECO:0000313" key="1">
    <source>
        <dbReference type="EMBL" id="KAF2197559.1"/>
    </source>
</evidence>
<gene>
    <name evidence="1" type="ORF">GQ43DRAFT_200460</name>
</gene>